<keyword evidence="4" id="KW-1185">Reference proteome</keyword>
<dbReference type="Proteomes" id="UP000736373">
    <property type="component" value="Unassembled WGS sequence"/>
</dbReference>
<dbReference type="Gene3D" id="3.20.20.70">
    <property type="entry name" value="Aldolase class I"/>
    <property type="match status" value="1"/>
</dbReference>
<sequence>SASLTSSGSGFSLLLRFATVICAPVADSFLPNDRLHKNFYTLALSGARGVYIDHPFLYGLGAGGRRGVTRALDIIRSELDVTMALTAKRLFADVD</sequence>
<feature type="domain" description="FMN-dependent dehydrogenase" evidence="2">
    <location>
        <begin position="45"/>
        <end position="92"/>
    </location>
</feature>
<dbReference type="RefSeq" id="WP_187639618.1">
    <property type="nucleotide sequence ID" value="NZ_VZQQ01000156.1"/>
</dbReference>
<accession>A0ABR7Q2L0</accession>
<proteinExistence type="predicted"/>
<protein>
    <recommendedName>
        <fullName evidence="2">FMN-dependent dehydrogenase domain-containing protein</fullName>
    </recommendedName>
</protein>
<evidence type="ECO:0000313" key="3">
    <source>
        <dbReference type="EMBL" id="MBC8752790.1"/>
    </source>
</evidence>
<dbReference type="EMBL" id="VZQQ01000156">
    <property type="protein sequence ID" value="MBC8752790.1"/>
    <property type="molecule type" value="Genomic_DNA"/>
</dbReference>
<dbReference type="SUPFAM" id="SSF51395">
    <property type="entry name" value="FMN-linked oxidoreductases"/>
    <property type="match status" value="1"/>
</dbReference>
<dbReference type="InterPro" id="IPR013785">
    <property type="entry name" value="Aldolase_TIM"/>
</dbReference>
<dbReference type="Pfam" id="PF01070">
    <property type="entry name" value="FMN_dh"/>
    <property type="match status" value="1"/>
</dbReference>
<comment type="caution">
    <text evidence="3">The sequence shown here is derived from an EMBL/GenBank/DDBJ whole genome shotgun (WGS) entry which is preliminary data.</text>
</comment>
<name>A0ABR7Q2L0_9BURK</name>
<comment type="cofactor">
    <cofactor evidence="1">
        <name>FMN</name>
        <dbReference type="ChEBI" id="CHEBI:58210"/>
    </cofactor>
</comment>
<reference evidence="3 4" key="1">
    <citation type="submission" date="2019-09" db="EMBL/GenBank/DDBJ databases">
        <title>Paraburkholderia podalyriae sp. nov., A South African Podalyria-associated rhizobium.</title>
        <authorList>
            <person name="Mavima L."/>
            <person name="Beukes C.W."/>
            <person name="Palmer M."/>
            <person name="De Meyer S.E."/>
            <person name="James E.K."/>
            <person name="Maluk M."/>
            <person name="Avontuur J.R."/>
            <person name="Chan W.Y."/>
            <person name="Venter S.N."/>
            <person name="Steenkamp E.T."/>
        </authorList>
    </citation>
    <scope>NUCLEOTIDE SEQUENCE [LARGE SCALE GENOMIC DNA]</scope>
    <source>
        <strain evidence="3 4">WC7.3b</strain>
    </source>
</reference>
<dbReference type="InterPro" id="IPR000262">
    <property type="entry name" value="FMN-dep_DH"/>
</dbReference>
<evidence type="ECO:0000256" key="1">
    <source>
        <dbReference type="ARBA" id="ARBA00001917"/>
    </source>
</evidence>
<organism evidence="3 4">
    <name type="scientific">Paraburkholderia podalyriae</name>
    <dbReference type="NCBI Taxonomy" id="1938811"/>
    <lineage>
        <taxon>Bacteria</taxon>
        <taxon>Pseudomonadati</taxon>
        <taxon>Pseudomonadota</taxon>
        <taxon>Betaproteobacteria</taxon>
        <taxon>Burkholderiales</taxon>
        <taxon>Burkholderiaceae</taxon>
        <taxon>Paraburkholderia</taxon>
    </lineage>
</organism>
<evidence type="ECO:0000259" key="2">
    <source>
        <dbReference type="Pfam" id="PF01070"/>
    </source>
</evidence>
<gene>
    <name evidence="3" type="ORF">F6X42_42585</name>
</gene>
<feature type="non-terminal residue" evidence="3">
    <location>
        <position position="1"/>
    </location>
</feature>
<evidence type="ECO:0000313" key="4">
    <source>
        <dbReference type="Proteomes" id="UP000736373"/>
    </source>
</evidence>